<dbReference type="PANTHER" id="PTHR10828:SF50">
    <property type="entry name" value="REDUCTASE (ARC2), PUTATIVE (AFU_ORTHOLOGUE AFUA_6G13400)-RELATED"/>
    <property type="match status" value="1"/>
</dbReference>
<protein>
    <submittedName>
        <fullName evidence="3">Arsenate reductase</fullName>
    </submittedName>
</protein>
<dbReference type="PANTHER" id="PTHR10828">
    <property type="entry name" value="M-PHASE INDUCER PHOSPHATASE DUAL SPECIFICITY PHOSPHATASE CDC25"/>
    <property type="match status" value="1"/>
</dbReference>
<accession>A0AAN6ICX6</accession>
<dbReference type="Proteomes" id="UP001203852">
    <property type="component" value="Unassembled WGS sequence"/>
</dbReference>
<dbReference type="GO" id="GO:0005737">
    <property type="term" value="C:cytoplasm"/>
    <property type="evidence" value="ECO:0007669"/>
    <property type="project" value="TreeGrafter"/>
</dbReference>
<organism evidence="3 4">
    <name type="scientific">Exophiala viscosa</name>
    <dbReference type="NCBI Taxonomy" id="2486360"/>
    <lineage>
        <taxon>Eukaryota</taxon>
        <taxon>Fungi</taxon>
        <taxon>Dikarya</taxon>
        <taxon>Ascomycota</taxon>
        <taxon>Pezizomycotina</taxon>
        <taxon>Eurotiomycetes</taxon>
        <taxon>Chaetothyriomycetidae</taxon>
        <taxon>Chaetothyriales</taxon>
        <taxon>Herpotrichiellaceae</taxon>
        <taxon>Exophiala</taxon>
    </lineage>
</organism>
<dbReference type="SUPFAM" id="SSF52821">
    <property type="entry name" value="Rhodanese/Cell cycle control phosphatase"/>
    <property type="match status" value="1"/>
</dbReference>
<dbReference type="AlphaFoldDB" id="A0AAN6ICX6"/>
<dbReference type="Pfam" id="PF00581">
    <property type="entry name" value="Rhodanese"/>
    <property type="match status" value="1"/>
</dbReference>
<dbReference type="InterPro" id="IPR001763">
    <property type="entry name" value="Rhodanese-like_dom"/>
</dbReference>
<dbReference type="SMART" id="SM00450">
    <property type="entry name" value="RHOD"/>
    <property type="match status" value="1"/>
</dbReference>
<name>A0AAN6ICX6_9EURO</name>
<dbReference type="InterPro" id="IPR036873">
    <property type="entry name" value="Rhodanese-like_dom_sf"/>
</dbReference>
<evidence type="ECO:0000313" key="3">
    <source>
        <dbReference type="EMBL" id="KAI1612460.1"/>
    </source>
</evidence>
<proteinExistence type="predicted"/>
<dbReference type="GO" id="GO:0004725">
    <property type="term" value="F:protein tyrosine phosphatase activity"/>
    <property type="evidence" value="ECO:0007669"/>
    <property type="project" value="TreeGrafter"/>
</dbReference>
<evidence type="ECO:0000313" key="4">
    <source>
        <dbReference type="Proteomes" id="UP001203852"/>
    </source>
</evidence>
<sequence length="171" mass="18705">MTTTTQSQKEPPWHAAFPVPRTTEPKSISPEDLLGRLQARERGGKDFLLVDLRRNDHEGGTIHSSINIPAQTLYPSLEALYALVTKAKVPLVIFYCGSSAGRGTRAAGWLADVIQDKSTSTSTSMSEQESAGDFVVESVILKGGIKGWVKGGESYTEWMDGFDEKVWKTNS</sequence>
<reference evidence="3" key="1">
    <citation type="journal article" date="2022" name="bioRxiv">
        <title>Deciphering the potential niche of two novel black yeast fungi from a biological soil crust based on their genomes, phenotypes, and melanin regulation.</title>
        <authorList>
            <consortium name="DOE Joint Genome Institute"/>
            <person name="Carr E.C."/>
            <person name="Barton Q."/>
            <person name="Grambo S."/>
            <person name="Sullivan M."/>
            <person name="Renfro C.M."/>
            <person name="Kuo A."/>
            <person name="Pangilinan J."/>
            <person name="Lipzen A."/>
            <person name="Keymanesh K."/>
            <person name="Savage E."/>
            <person name="Barry K."/>
            <person name="Grigoriev I.V."/>
            <person name="Riekhof W.R."/>
            <person name="Harris S.S."/>
        </authorList>
    </citation>
    <scope>NUCLEOTIDE SEQUENCE</scope>
    <source>
        <strain evidence="3">JF 03-4F</strain>
    </source>
</reference>
<feature type="region of interest" description="Disordered" evidence="1">
    <location>
        <begin position="1"/>
        <end position="30"/>
    </location>
</feature>
<evidence type="ECO:0000256" key="1">
    <source>
        <dbReference type="SAM" id="MobiDB-lite"/>
    </source>
</evidence>
<dbReference type="Gene3D" id="3.40.250.10">
    <property type="entry name" value="Rhodanese-like domain"/>
    <property type="match status" value="1"/>
</dbReference>
<dbReference type="GO" id="GO:0005634">
    <property type="term" value="C:nucleus"/>
    <property type="evidence" value="ECO:0007669"/>
    <property type="project" value="TreeGrafter"/>
</dbReference>
<keyword evidence="4" id="KW-1185">Reference proteome</keyword>
<feature type="domain" description="Rhodanese" evidence="2">
    <location>
        <begin position="43"/>
        <end position="157"/>
    </location>
</feature>
<comment type="caution">
    <text evidence="3">The sequence shown here is derived from an EMBL/GenBank/DDBJ whole genome shotgun (WGS) entry which is preliminary data.</text>
</comment>
<dbReference type="PROSITE" id="PS50206">
    <property type="entry name" value="RHODANESE_3"/>
    <property type="match status" value="1"/>
</dbReference>
<gene>
    <name evidence="3" type="ORF">EDD36DRAFT_237525</name>
</gene>
<evidence type="ECO:0000259" key="2">
    <source>
        <dbReference type="PROSITE" id="PS50206"/>
    </source>
</evidence>
<dbReference type="EMBL" id="MU404354">
    <property type="protein sequence ID" value="KAI1612460.1"/>
    <property type="molecule type" value="Genomic_DNA"/>
</dbReference>